<evidence type="ECO:0000256" key="4">
    <source>
        <dbReference type="ARBA" id="ARBA00022692"/>
    </source>
</evidence>
<feature type="transmembrane region" description="Helical" evidence="7">
    <location>
        <begin position="64"/>
        <end position="84"/>
    </location>
</feature>
<comment type="similarity">
    <text evidence="2">Belongs to the DoxX family.</text>
</comment>
<keyword evidence="3" id="KW-1003">Cell membrane</keyword>
<proteinExistence type="inferred from homology"/>
<keyword evidence="5 7" id="KW-1133">Transmembrane helix</keyword>
<evidence type="ECO:0000256" key="6">
    <source>
        <dbReference type="ARBA" id="ARBA00023136"/>
    </source>
</evidence>
<evidence type="ECO:0000256" key="7">
    <source>
        <dbReference type="SAM" id="Phobius"/>
    </source>
</evidence>
<dbReference type="Pfam" id="PF07681">
    <property type="entry name" value="DoxX"/>
    <property type="match status" value="1"/>
</dbReference>
<evidence type="ECO:0000256" key="1">
    <source>
        <dbReference type="ARBA" id="ARBA00004651"/>
    </source>
</evidence>
<evidence type="ECO:0000313" key="8">
    <source>
        <dbReference type="EMBL" id="RTQ45995.1"/>
    </source>
</evidence>
<dbReference type="InterPro" id="IPR032808">
    <property type="entry name" value="DoxX"/>
</dbReference>
<reference evidence="8 9" key="1">
    <citation type="submission" date="2018-12" db="EMBL/GenBank/DDBJ databases">
        <title>Hymenobacter gummosus sp. nov., isolated from a spring.</title>
        <authorList>
            <person name="Nie L."/>
        </authorList>
    </citation>
    <scope>NUCLEOTIDE SEQUENCE [LARGE SCALE GENOMIC DNA]</scope>
    <source>
        <strain evidence="8 9">KCTC 52166</strain>
    </source>
</reference>
<dbReference type="GO" id="GO:0005886">
    <property type="term" value="C:plasma membrane"/>
    <property type="evidence" value="ECO:0007669"/>
    <property type="project" value="UniProtKB-SubCell"/>
</dbReference>
<protein>
    <submittedName>
        <fullName evidence="8">DoxX family membrane protein</fullName>
    </submittedName>
</protein>
<dbReference type="OrthoDB" id="879806at2"/>
<dbReference type="InterPro" id="IPR051907">
    <property type="entry name" value="DoxX-like_oxidoreductase"/>
</dbReference>
<name>A0A3S0IJX9_9BACT</name>
<dbReference type="RefSeq" id="WP_126695531.1">
    <property type="nucleotide sequence ID" value="NZ_RXOF01000017.1"/>
</dbReference>
<sequence>MLRSLLRPLLLPHWWQDALLLLPRLVCGYLLAADFGASKFGLPWSPPDNNLGLFEVAYWFPQDVAAYGGVFALFPAFFAWMGAFSEAVGGLLLAAGLLTRVSAGLIICTMLVAIFCQQLPQGTWNALPAAGFLWAALPALLLGSGRFGLDYLLTQPRRHEPA</sequence>
<gene>
    <name evidence="8" type="ORF">EJV47_22820</name>
</gene>
<evidence type="ECO:0000256" key="5">
    <source>
        <dbReference type="ARBA" id="ARBA00022989"/>
    </source>
</evidence>
<dbReference type="PANTHER" id="PTHR33452:SF1">
    <property type="entry name" value="INNER MEMBRANE PROTEIN YPHA-RELATED"/>
    <property type="match status" value="1"/>
</dbReference>
<comment type="subcellular location">
    <subcellularLocation>
        <location evidence="1">Cell membrane</location>
        <topology evidence="1">Multi-pass membrane protein</topology>
    </subcellularLocation>
</comment>
<dbReference type="PANTHER" id="PTHR33452">
    <property type="entry name" value="OXIDOREDUCTASE CATD-RELATED"/>
    <property type="match status" value="1"/>
</dbReference>
<dbReference type="AlphaFoldDB" id="A0A3S0IJX9"/>
<keyword evidence="4 7" id="KW-0812">Transmembrane</keyword>
<organism evidence="8 9">
    <name type="scientific">Hymenobacter gummosus</name>
    <dbReference type="NCBI Taxonomy" id="1776032"/>
    <lineage>
        <taxon>Bacteria</taxon>
        <taxon>Pseudomonadati</taxon>
        <taxon>Bacteroidota</taxon>
        <taxon>Cytophagia</taxon>
        <taxon>Cytophagales</taxon>
        <taxon>Hymenobacteraceae</taxon>
        <taxon>Hymenobacter</taxon>
    </lineage>
</organism>
<feature type="transmembrane region" description="Helical" evidence="7">
    <location>
        <begin position="91"/>
        <end position="115"/>
    </location>
</feature>
<dbReference type="Proteomes" id="UP000282184">
    <property type="component" value="Unassembled WGS sequence"/>
</dbReference>
<evidence type="ECO:0000256" key="2">
    <source>
        <dbReference type="ARBA" id="ARBA00006679"/>
    </source>
</evidence>
<evidence type="ECO:0000313" key="9">
    <source>
        <dbReference type="Proteomes" id="UP000282184"/>
    </source>
</evidence>
<evidence type="ECO:0000256" key="3">
    <source>
        <dbReference type="ARBA" id="ARBA00022475"/>
    </source>
</evidence>
<comment type="caution">
    <text evidence="8">The sequence shown here is derived from an EMBL/GenBank/DDBJ whole genome shotgun (WGS) entry which is preliminary data.</text>
</comment>
<feature type="transmembrane region" description="Helical" evidence="7">
    <location>
        <begin position="127"/>
        <end position="149"/>
    </location>
</feature>
<keyword evidence="6 7" id="KW-0472">Membrane</keyword>
<accession>A0A3S0IJX9</accession>
<dbReference type="EMBL" id="RXOF01000017">
    <property type="protein sequence ID" value="RTQ45995.1"/>
    <property type="molecule type" value="Genomic_DNA"/>
</dbReference>
<keyword evidence="9" id="KW-1185">Reference proteome</keyword>